<dbReference type="InterPro" id="IPR038072">
    <property type="entry name" value="GspK_central_sf"/>
</dbReference>
<evidence type="ECO:0000256" key="1">
    <source>
        <dbReference type="ARBA" id="ARBA00004533"/>
    </source>
</evidence>
<dbReference type="InterPro" id="IPR005628">
    <property type="entry name" value="GspK"/>
</dbReference>
<reference evidence="14" key="1">
    <citation type="journal article" date="2011" name="Environ. Microbiol.">
        <title>Time-series analyses of Monterey Bay coastal microbial picoplankton using a 'genome proxy' microarray.</title>
        <authorList>
            <person name="Rich V.I."/>
            <person name="Pham V.D."/>
            <person name="Eppley J."/>
            <person name="Shi Y."/>
            <person name="DeLong E.F."/>
        </authorList>
    </citation>
    <scope>NUCLEOTIDE SEQUENCE</scope>
</reference>
<dbReference type="AlphaFoldDB" id="E0XQI7"/>
<evidence type="ECO:0000256" key="5">
    <source>
        <dbReference type="ARBA" id="ARBA00022519"/>
    </source>
</evidence>
<feature type="domain" description="T2SS protein K first SAM-like" evidence="13">
    <location>
        <begin position="111"/>
        <end position="244"/>
    </location>
</feature>
<dbReference type="Pfam" id="PF21687">
    <property type="entry name" value="T2SSK_1st"/>
    <property type="match status" value="1"/>
</dbReference>
<dbReference type="SUPFAM" id="SSF54523">
    <property type="entry name" value="Pili subunits"/>
    <property type="match status" value="1"/>
</dbReference>
<comment type="subcellular location">
    <subcellularLocation>
        <location evidence="1 10">Cell inner membrane</location>
    </subcellularLocation>
</comment>
<dbReference type="Gene3D" id="1.10.40.60">
    <property type="entry name" value="EpsJ-like"/>
    <property type="match status" value="2"/>
</dbReference>
<evidence type="ECO:0000259" key="12">
    <source>
        <dbReference type="Pfam" id="PF03934"/>
    </source>
</evidence>
<evidence type="ECO:0000256" key="11">
    <source>
        <dbReference type="SAM" id="MobiDB-lite"/>
    </source>
</evidence>
<keyword evidence="3 10" id="KW-0813">Transport</keyword>
<evidence type="ECO:0000256" key="7">
    <source>
        <dbReference type="ARBA" id="ARBA00022927"/>
    </source>
</evidence>
<name>E0XQI7_9GAMM</name>
<keyword evidence="4 10" id="KW-1003">Cell membrane</keyword>
<dbReference type="NCBIfam" id="NF037980">
    <property type="entry name" value="T2SS_GspK"/>
    <property type="match status" value="1"/>
</dbReference>
<dbReference type="SUPFAM" id="SSF158544">
    <property type="entry name" value="GspK insert domain-like"/>
    <property type="match status" value="1"/>
</dbReference>
<evidence type="ECO:0000259" key="13">
    <source>
        <dbReference type="Pfam" id="PF21687"/>
    </source>
</evidence>
<dbReference type="PANTHER" id="PTHR38831">
    <property type="entry name" value="TYPE II SECRETION SYSTEM PROTEIN K"/>
    <property type="match status" value="1"/>
</dbReference>
<organism evidence="14">
    <name type="scientific">uncultured gamma proteobacterium HF0010_05D02</name>
    <dbReference type="NCBI Taxonomy" id="710978"/>
    <lineage>
        <taxon>Bacteria</taxon>
        <taxon>Pseudomonadati</taxon>
        <taxon>Pseudomonadota</taxon>
        <taxon>Gammaproteobacteria</taxon>
        <taxon>environmental samples</taxon>
    </lineage>
</organism>
<dbReference type="EMBL" id="GU474844">
    <property type="protein sequence ID" value="ADI16678.1"/>
    <property type="molecule type" value="Genomic_DNA"/>
</dbReference>
<keyword evidence="9 10" id="KW-0472">Membrane</keyword>
<evidence type="ECO:0000256" key="6">
    <source>
        <dbReference type="ARBA" id="ARBA00022692"/>
    </source>
</evidence>
<protein>
    <recommendedName>
        <fullName evidence="10">Type II secretion system protein K</fullName>
    </recommendedName>
</protein>
<evidence type="ECO:0000256" key="3">
    <source>
        <dbReference type="ARBA" id="ARBA00022448"/>
    </source>
</evidence>
<evidence type="ECO:0000256" key="9">
    <source>
        <dbReference type="ARBA" id="ARBA00023136"/>
    </source>
</evidence>
<dbReference type="PIRSF" id="PIRSF002786">
    <property type="entry name" value="XcpX"/>
    <property type="match status" value="1"/>
</dbReference>
<dbReference type="PANTHER" id="PTHR38831:SF1">
    <property type="entry name" value="TYPE II SECRETION SYSTEM PROTEIN K-RELATED"/>
    <property type="match status" value="1"/>
</dbReference>
<dbReference type="Gene3D" id="3.30.1300.30">
    <property type="entry name" value="GSPII I/J protein-like"/>
    <property type="match status" value="1"/>
</dbReference>
<keyword evidence="5 10" id="KW-0997">Cell inner membrane</keyword>
<keyword evidence="7" id="KW-0653">Protein transport</keyword>
<dbReference type="GO" id="GO:0005886">
    <property type="term" value="C:plasma membrane"/>
    <property type="evidence" value="ECO:0007669"/>
    <property type="project" value="UniProtKB-SubCell"/>
</dbReference>
<proteinExistence type="inferred from homology"/>
<evidence type="ECO:0000256" key="10">
    <source>
        <dbReference type="PIRNR" id="PIRNR002786"/>
    </source>
</evidence>
<comment type="similarity">
    <text evidence="2 10">Belongs to the GSP K family.</text>
</comment>
<evidence type="ECO:0000256" key="8">
    <source>
        <dbReference type="ARBA" id="ARBA00022989"/>
    </source>
</evidence>
<dbReference type="InterPro" id="IPR049031">
    <property type="entry name" value="T2SSK_SAM-like_1st"/>
</dbReference>
<evidence type="ECO:0000256" key="2">
    <source>
        <dbReference type="ARBA" id="ARBA00007246"/>
    </source>
</evidence>
<feature type="region of interest" description="Disordered" evidence="11">
    <location>
        <begin position="124"/>
        <end position="144"/>
    </location>
</feature>
<dbReference type="Pfam" id="PF03934">
    <property type="entry name" value="T2SSK"/>
    <property type="match status" value="1"/>
</dbReference>
<keyword evidence="8" id="KW-1133">Transmembrane helix</keyword>
<keyword evidence="6" id="KW-0812">Transmembrane</keyword>
<dbReference type="InterPro" id="IPR049179">
    <property type="entry name" value="T2SSK_SAM-like_2nd"/>
</dbReference>
<evidence type="ECO:0000256" key="4">
    <source>
        <dbReference type="ARBA" id="ARBA00022475"/>
    </source>
</evidence>
<dbReference type="InterPro" id="IPR045584">
    <property type="entry name" value="Pilin-like"/>
</dbReference>
<evidence type="ECO:0000313" key="14">
    <source>
        <dbReference type="EMBL" id="ADI16678.1"/>
    </source>
</evidence>
<sequence>MSCRHSNKQQGAALVIALLVFALAAALMVGVQRDFNLQLQRSTNTFFAEQGWSFLLGAETLAELALRFDVDEDAKSDTPVDSLQELWAQPQAPYPLDGIGFLSGDIYDLQGRFNINSLVDQSNNQGRDPNIPLGEAPAQPVGETGETRRLNAEQRVLLRLLLGIEEAELSRSEATRLVERITDFVDPDRNPRIEGAEDERYLSSAFPYRAPNRPLASVSELRAVDEITPELYRLIAPFLTVWPAEGSKVNLLTAPPEVLAALNEDDALEPLSAQQVARIIELRNDGMLNDVDTFIEDVMLSDGATDELRDLVDIKSSWFLLDARVEIADRERRLYSVLHRQGRAISVVHRTEGEL</sequence>
<feature type="domain" description="T2SS protein K second SAM-like" evidence="12">
    <location>
        <begin position="249"/>
        <end position="310"/>
    </location>
</feature>
<dbReference type="GO" id="GO:0009306">
    <property type="term" value="P:protein secretion"/>
    <property type="evidence" value="ECO:0007669"/>
    <property type="project" value="InterPro"/>
</dbReference>
<accession>E0XQI7</accession>